<comment type="caution">
    <text evidence="2">The sequence shown here is derived from an EMBL/GenBank/DDBJ whole genome shotgun (WGS) entry which is preliminary data.</text>
</comment>
<dbReference type="EMBL" id="JARGDL010000004">
    <property type="protein sequence ID" value="MDF1611384.1"/>
    <property type="molecule type" value="Genomic_DNA"/>
</dbReference>
<sequence>MSWIRIWIHLVFATKNREPVLIKPIRTKIISHIIENAEKKNILISSLNGFSEHLHCLLLLNREDSISKVSQLIKGESSHWINEQKLLKSKFFWQDDYWAVSVSESHVEAVKKYIDNQEKHHEAKEFNEEIDEFMKKYEWQYIK</sequence>
<dbReference type="Pfam" id="PF01797">
    <property type="entry name" value="Y1_Tnp"/>
    <property type="match status" value="1"/>
</dbReference>
<dbReference type="RefSeq" id="WP_321535151.1">
    <property type="nucleotide sequence ID" value="NZ_JARGDL010000004.1"/>
</dbReference>
<dbReference type="InterPro" id="IPR036515">
    <property type="entry name" value="Transposase_17_sf"/>
</dbReference>
<dbReference type="SMART" id="SM01321">
    <property type="entry name" value="Y1_Tnp"/>
    <property type="match status" value="1"/>
</dbReference>
<dbReference type="GO" id="GO:0003677">
    <property type="term" value="F:DNA binding"/>
    <property type="evidence" value="ECO:0007669"/>
    <property type="project" value="InterPro"/>
</dbReference>
<keyword evidence="3" id="KW-1185">Reference proteome</keyword>
<dbReference type="PANTHER" id="PTHR33360:SF2">
    <property type="entry name" value="TRANSPOSASE FOR INSERTION SEQUENCE ELEMENT IS200"/>
    <property type="match status" value="1"/>
</dbReference>
<dbReference type="NCBIfam" id="NF033573">
    <property type="entry name" value="transpos_IS200"/>
    <property type="match status" value="1"/>
</dbReference>
<dbReference type="Gene3D" id="3.30.70.1290">
    <property type="entry name" value="Transposase IS200-like"/>
    <property type="match status" value="1"/>
</dbReference>
<dbReference type="GO" id="GO:0006313">
    <property type="term" value="P:DNA transposition"/>
    <property type="evidence" value="ECO:0007669"/>
    <property type="project" value="InterPro"/>
</dbReference>
<accession>A0AAE3NZ47</accession>
<protein>
    <submittedName>
        <fullName evidence="2">IS200/IS605 family transposase</fullName>
    </submittedName>
</protein>
<gene>
    <name evidence="2" type="primary">tnpA</name>
    <name evidence="2" type="ORF">P0M35_04420</name>
</gene>
<dbReference type="Proteomes" id="UP001221302">
    <property type="component" value="Unassembled WGS sequence"/>
</dbReference>
<evidence type="ECO:0000313" key="3">
    <source>
        <dbReference type="Proteomes" id="UP001221302"/>
    </source>
</evidence>
<reference evidence="2" key="1">
    <citation type="submission" date="2023-03" db="EMBL/GenBank/DDBJ databases">
        <title>Stygiobacter electus gen. nov., sp. nov., facultatively anaerobic thermotolerant bacterium of the class Ignavibacteria from a well of Yessentuki mineral water deposit.</title>
        <authorList>
            <person name="Podosokorskaya O.A."/>
            <person name="Elcheninov A.G."/>
            <person name="Petrova N.F."/>
            <person name="Zavarzina D.G."/>
            <person name="Kublanov I.V."/>
            <person name="Merkel A.Y."/>
        </authorList>
    </citation>
    <scope>NUCLEOTIDE SEQUENCE</scope>
    <source>
        <strain evidence="2">09-Me</strain>
    </source>
</reference>
<evidence type="ECO:0000259" key="1">
    <source>
        <dbReference type="SMART" id="SM01321"/>
    </source>
</evidence>
<proteinExistence type="predicted"/>
<dbReference type="PANTHER" id="PTHR33360">
    <property type="entry name" value="TRANSPOSASE FOR INSERTION SEQUENCE ELEMENT IS200"/>
    <property type="match status" value="1"/>
</dbReference>
<evidence type="ECO:0000313" key="2">
    <source>
        <dbReference type="EMBL" id="MDF1611384.1"/>
    </source>
</evidence>
<dbReference type="GO" id="GO:0004803">
    <property type="term" value="F:transposase activity"/>
    <property type="evidence" value="ECO:0007669"/>
    <property type="project" value="InterPro"/>
</dbReference>
<name>A0AAE3NZ47_9BACT</name>
<organism evidence="2 3">
    <name type="scientific">Stygiobacter electus</name>
    <dbReference type="NCBI Taxonomy" id="3032292"/>
    <lineage>
        <taxon>Bacteria</taxon>
        <taxon>Pseudomonadati</taxon>
        <taxon>Ignavibacteriota</taxon>
        <taxon>Ignavibacteria</taxon>
        <taxon>Ignavibacteriales</taxon>
        <taxon>Melioribacteraceae</taxon>
        <taxon>Stygiobacter</taxon>
    </lineage>
</organism>
<feature type="domain" description="Transposase IS200-like" evidence="1">
    <location>
        <begin position="3"/>
        <end position="117"/>
    </location>
</feature>
<dbReference type="AlphaFoldDB" id="A0AAE3NZ47"/>
<dbReference type="InterPro" id="IPR002686">
    <property type="entry name" value="Transposase_17"/>
</dbReference>
<dbReference type="SUPFAM" id="SSF143422">
    <property type="entry name" value="Transposase IS200-like"/>
    <property type="match status" value="1"/>
</dbReference>